<keyword evidence="1" id="KW-0812">Transmembrane</keyword>
<name>A0A378I100_9GAMM</name>
<dbReference type="Proteomes" id="UP000254968">
    <property type="component" value="Unassembled WGS sequence"/>
</dbReference>
<dbReference type="RefSeq" id="WP_115302161.1">
    <property type="nucleotide sequence ID" value="NZ_CAAAHO010000001.1"/>
</dbReference>
<accession>A0A378I100</accession>
<reference evidence="2 3" key="1">
    <citation type="submission" date="2018-06" db="EMBL/GenBank/DDBJ databases">
        <authorList>
            <consortium name="Pathogen Informatics"/>
            <person name="Doyle S."/>
        </authorList>
    </citation>
    <scope>NUCLEOTIDE SEQUENCE [LARGE SCALE GENOMIC DNA]</scope>
    <source>
        <strain evidence="2 3">NCTC13315</strain>
    </source>
</reference>
<proteinExistence type="predicted"/>
<evidence type="ECO:0000313" key="3">
    <source>
        <dbReference type="Proteomes" id="UP000254968"/>
    </source>
</evidence>
<dbReference type="EMBL" id="UGNV01000001">
    <property type="protein sequence ID" value="STX28411.1"/>
    <property type="molecule type" value="Genomic_DNA"/>
</dbReference>
<feature type="transmembrane region" description="Helical" evidence="1">
    <location>
        <begin position="534"/>
        <end position="561"/>
    </location>
</feature>
<keyword evidence="1" id="KW-1133">Transmembrane helix</keyword>
<sequence length="632" mass="72259">MTNHKIEKLTNYYLKQDSHEDKNICEVFASQFMRFIAQKIGEDPAIIADVSYVNLQPNEQIYIASKLYAGYRDLFLDAYLAYHLPAYQNLRSMTNNKWAKLPKQRPYYFQHDPCIDSMTEAGRYKEISIGLALRSIVDDPDTHFKNIGAVPVEQSGLKDIIPIYENGSYSGYCLQQSAPASGYSEQLKKINIADTQYYQLSRTPEPELDEFKEACIKYNHHYYLVPNIGNTQAVHVDFGGSLGDFRLFSRRKLDGKIHLRHFCNLLRYHPSYSGPPAYFNQISDALTSKATYFYETLARFSMIDKFEIADFIDEQINNTFDVYQNKPDILIRFAERIGLEINNAIDLPTLNQCIQEHLLINFVNRQQHAKALFLEHFCNLDYTTQLNLMNGYQRHDALTELSLKERLIREFFHNLKNENKIFFATFKAIEDLNLNSQYKHYARDPIWQLKKQLHQWLSQAYLDSNLEESATEINEIIKHTQLLLNEFIDTKSQLDALPAKSSKKAYKLALKFILTANQYEQCCAKTLNNENMKITAATLTGALIGAIVGAGIGVILGGVVLAPVTSITGAAIGIKLGLILSTAFMMLLAGVQATHNLTRYHLFSSLNHSISNLSQTLSTPMCQEIEQPQFVY</sequence>
<evidence type="ECO:0000256" key="1">
    <source>
        <dbReference type="SAM" id="Phobius"/>
    </source>
</evidence>
<keyword evidence="1" id="KW-0472">Membrane</keyword>
<gene>
    <name evidence="2" type="ORF">NCTC13315_00940</name>
</gene>
<dbReference type="OrthoDB" id="5652462at2"/>
<organism evidence="2 3">
    <name type="scientific">Legionella beliardensis</name>
    <dbReference type="NCBI Taxonomy" id="91822"/>
    <lineage>
        <taxon>Bacteria</taxon>
        <taxon>Pseudomonadati</taxon>
        <taxon>Pseudomonadota</taxon>
        <taxon>Gammaproteobacteria</taxon>
        <taxon>Legionellales</taxon>
        <taxon>Legionellaceae</taxon>
        <taxon>Legionella</taxon>
    </lineage>
</organism>
<protein>
    <submittedName>
        <fullName evidence="2">Uncharacterized protein</fullName>
    </submittedName>
</protein>
<dbReference type="AlphaFoldDB" id="A0A378I100"/>
<keyword evidence="3" id="KW-1185">Reference proteome</keyword>
<feature type="transmembrane region" description="Helical" evidence="1">
    <location>
        <begin position="567"/>
        <end position="591"/>
    </location>
</feature>
<evidence type="ECO:0000313" key="2">
    <source>
        <dbReference type="EMBL" id="STX28411.1"/>
    </source>
</evidence>